<protein>
    <submittedName>
        <fullName evidence="1">Uncharacterized protein</fullName>
    </submittedName>
</protein>
<reference evidence="1 2" key="1">
    <citation type="journal article" date="2014" name="Genome Announc.">
        <title>Draft genome sequences of six enterohepatic helicobacter species isolated from humans and one from rhesus macaques.</title>
        <authorList>
            <person name="Shen Z."/>
            <person name="Sheh A."/>
            <person name="Young S.K."/>
            <person name="Abouelliel A."/>
            <person name="Ward D.V."/>
            <person name="Earl A.M."/>
            <person name="Fox J.G."/>
        </authorList>
    </citation>
    <scope>NUCLEOTIDE SEQUENCE [LARGE SCALE GENOMIC DNA]</scope>
    <source>
        <strain evidence="1 2">MIT 99-5501</strain>
    </source>
</reference>
<sequence>MNLNPLQQMANLAKLDSALSTQKGAKHFNASLPVLLKVLSQSKNGEYLLQLGRTQIATKSAIKLEIGRSYWANMQKNAANQIVLNNLIKNPKIMESLKNSPLKLSLNDLAELQKNPKDFINELKEFLLKEIALSENPKDFSELAKSLLSLSQGVLSLIISDEGKEHLLQIAQKKSRKNQVEFYGIFPSLGPIRGVFSDCSDGRSRGEEGDKSSSDKLLAQLWVMSEKIALALQKHREDLGVECDLRVYVDSVIEPLLELENNLLDIKT</sequence>
<name>V8CB44_9HELI</name>
<gene>
    <name evidence="1" type="ORF">HMPREF2086_00990</name>
</gene>
<comment type="caution">
    <text evidence="1">The sequence shown here is derived from an EMBL/GenBank/DDBJ whole genome shotgun (WGS) entry which is preliminary data.</text>
</comment>
<evidence type="ECO:0000313" key="1">
    <source>
        <dbReference type="EMBL" id="ETD24240.1"/>
    </source>
</evidence>
<dbReference type="HOGENOM" id="CLU_096765_0_0_7"/>
<dbReference type="PATRIC" id="fig|1357400.3.peg.1354"/>
<accession>V8CB44</accession>
<dbReference type="Proteomes" id="UP000018731">
    <property type="component" value="Unassembled WGS sequence"/>
</dbReference>
<keyword evidence="2" id="KW-1185">Reference proteome</keyword>
<proteinExistence type="predicted"/>
<evidence type="ECO:0000313" key="2">
    <source>
        <dbReference type="Proteomes" id="UP000018731"/>
    </source>
</evidence>
<dbReference type="OrthoDB" id="5329898at2"/>
<dbReference type="EMBL" id="AZJI01000004">
    <property type="protein sequence ID" value="ETD24240.1"/>
    <property type="molecule type" value="Genomic_DNA"/>
</dbReference>
<dbReference type="AlphaFoldDB" id="V8CB44"/>
<organism evidence="1 2">
    <name type="scientific">Helicobacter macacae MIT 99-5501</name>
    <dbReference type="NCBI Taxonomy" id="1357400"/>
    <lineage>
        <taxon>Bacteria</taxon>
        <taxon>Pseudomonadati</taxon>
        <taxon>Campylobacterota</taxon>
        <taxon>Epsilonproteobacteria</taxon>
        <taxon>Campylobacterales</taxon>
        <taxon>Helicobacteraceae</taxon>
        <taxon>Helicobacter</taxon>
    </lineage>
</organism>
<dbReference type="RefSeq" id="WP_023927716.1">
    <property type="nucleotide sequence ID" value="NZ_KI669454.1"/>
</dbReference>
<dbReference type="STRING" id="1357400.HMPREF2086_00990"/>